<dbReference type="Proteomes" id="UP000789508">
    <property type="component" value="Unassembled WGS sequence"/>
</dbReference>
<evidence type="ECO:0000313" key="2">
    <source>
        <dbReference type="EMBL" id="CAG8769757.1"/>
    </source>
</evidence>
<evidence type="ECO:0000256" key="1">
    <source>
        <dbReference type="SAM" id="MobiDB-lite"/>
    </source>
</evidence>
<organism evidence="2 3">
    <name type="scientific">Ambispora leptoticha</name>
    <dbReference type="NCBI Taxonomy" id="144679"/>
    <lineage>
        <taxon>Eukaryota</taxon>
        <taxon>Fungi</taxon>
        <taxon>Fungi incertae sedis</taxon>
        <taxon>Mucoromycota</taxon>
        <taxon>Glomeromycotina</taxon>
        <taxon>Glomeromycetes</taxon>
        <taxon>Archaeosporales</taxon>
        <taxon>Ambisporaceae</taxon>
        <taxon>Ambispora</taxon>
    </lineage>
</organism>
<feature type="non-terminal residue" evidence="2">
    <location>
        <position position="1"/>
    </location>
</feature>
<sequence>LETGKIERGILNKDPVGTNTTIQTNYKSSIGRDNQTHVDDMTGRKYIKLDVPNHSAGSSSCPYERGGYCTDAHGGQKDNKQFRGVGEEGAKVILSQNGDTWELAFVGTIEITETLGNPDAIGSGVEINDPEELVPDLEDETQTEGLDNLEQNMEPEEEK</sequence>
<protein>
    <submittedName>
        <fullName evidence="2">2004_t:CDS:1</fullName>
    </submittedName>
</protein>
<feature type="region of interest" description="Disordered" evidence="1">
    <location>
        <begin position="117"/>
        <end position="159"/>
    </location>
</feature>
<dbReference type="EMBL" id="CAJVPS010051623">
    <property type="protein sequence ID" value="CAG8769757.1"/>
    <property type="molecule type" value="Genomic_DNA"/>
</dbReference>
<proteinExistence type="predicted"/>
<evidence type="ECO:0000313" key="3">
    <source>
        <dbReference type="Proteomes" id="UP000789508"/>
    </source>
</evidence>
<gene>
    <name evidence="2" type="ORF">ALEPTO_LOCUS14079</name>
</gene>
<accession>A0A9N9NXL2</accession>
<feature type="non-terminal residue" evidence="2">
    <location>
        <position position="159"/>
    </location>
</feature>
<name>A0A9N9NXL2_9GLOM</name>
<feature type="compositionally biased region" description="Acidic residues" evidence="1">
    <location>
        <begin position="128"/>
        <end position="142"/>
    </location>
</feature>
<dbReference type="OrthoDB" id="10619993at2759"/>
<dbReference type="AlphaFoldDB" id="A0A9N9NXL2"/>
<reference evidence="2" key="1">
    <citation type="submission" date="2021-06" db="EMBL/GenBank/DDBJ databases">
        <authorList>
            <person name="Kallberg Y."/>
            <person name="Tangrot J."/>
            <person name="Rosling A."/>
        </authorList>
    </citation>
    <scope>NUCLEOTIDE SEQUENCE</scope>
    <source>
        <strain evidence="2">FL130A</strain>
    </source>
</reference>
<comment type="caution">
    <text evidence="2">The sequence shown here is derived from an EMBL/GenBank/DDBJ whole genome shotgun (WGS) entry which is preliminary data.</text>
</comment>
<keyword evidence="3" id="KW-1185">Reference proteome</keyword>